<dbReference type="Proteomes" id="UP001432027">
    <property type="component" value="Unassembled WGS sequence"/>
</dbReference>
<reference evidence="1" key="1">
    <citation type="submission" date="2023-10" db="EMBL/GenBank/DDBJ databases">
        <title>Genome assembly of Pristionchus species.</title>
        <authorList>
            <person name="Yoshida K."/>
            <person name="Sommer R.J."/>
        </authorList>
    </citation>
    <scope>NUCLEOTIDE SEQUENCE</scope>
    <source>
        <strain evidence="1">RS0144</strain>
    </source>
</reference>
<name>A0AAV5SR97_9BILA</name>
<evidence type="ECO:0000313" key="1">
    <source>
        <dbReference type="EMBL" id="GMS82704.1"/>
    </source>
</evidence>
<keyword evidence="2" id="KW-1185">Reference proteome</keyword>
<protein>
    <submittedName>
        <fullName evidence="1">Uncharacterized protein</fullName>
    </submittedName>
</protein>
<gene>
    <name evidence="1" type="ORF">PENTCL1PPCAC_4879</name>
</gene>
<evidence type="ECO:0000313" key="2">
    <source>
        <dbReference type="Proteomes" id="UP001432027"/>
    </source>
</evidence>
<sequence>LALVHFIRTHAVHVEVEGDLLSVANARSDALIAELDVVVLNAGDVVVDVMFYKSRVLELLGHLDRAVDETLEVVFADVAHAIKVLLGEVNVLAGVRLNGVRGSVVDCLHLELSVHLHECIGVHTRRGHQIAQTRLQGALEAAVHVEAIHSILHDDRARLFHVLEELGQSLCR</sequence>
<organism evidence="1 2">
    <name type="scientific">Pristionchus entomophagus</name>
    <dbReference type="NCBI Taxonomy" id="358040"/>
    <lineage>
        <taxon>Eukaryota</taxon>
        <taxon>Metazoa</taxon>
        <taxon>Ecdysozoa</taxon>
        <taxon>Nematoda</taxon>
        <taxon>Chromadorea</taxon>
        <taxon>Rhabditida</taxon>
        <taxon>Rhabditina</taxon>
        <taxon>Diplogasteromorpha</taxon>
        <taxon>Diplogasteroidea</taxon>
        <taxon>Neodiplogasteridae</taxon>
        <taxon>Pristionchus</taxon>
    </lineage>
</organism>
<dbReference type="AlphaFoldDB" id="A0AAV5SR97"/>
<feature type="non-terminal residue" evidence="1">
    <location>
        <position position="1"/>
    </location>
</feature>
<dbReference type="EMBL" id="BTSX01000002">
    <property type="protein sequence ID" value="GMS82704.1"/>
    <property type="molecule type" value="Genomic_DNA"/>
</dbReference>
<comment type="caution">
    <text evidence="1">The sequence shown here is derived from an EMBL/GenBank/DDBJ whole genome shotgun (WGS) entry which is preliminary data.</text>
</comment>
<accession>A0AAV5SR97</accession>
<proteinExistence type="predicted"/>